<evidence type="ECO:0000256" key="1">
    <source>
        <dbReference type="SAM" id="MobiDB-lite"/>
    </source>
</evidence>
<comment type="caution">
    <text evidence="2">The sequence shown here is derived from an EMBL/GenBank/DDBJ whole genome shotgun (WGS) entry which is preliminary data.</text>
</comment>
<feature type="region of interest" description="Disordered" evidence="1">
    <location>
        <begin position="84"/>
        <end position="122"/>
    </location>
</feature>
<dbReference type="Proteomes" id="UP000236379">
    <property type="component" value="Unassembled WGS sequence"/>
</dbReference>
<evidence type="ECO:0000313" key="3">
    <source>
        <dbReference type="Proteomes" id="UP000236379"/>
    </source>
</evidence>
<dbReference type="AlphaFoldDB" id="A0A2K3UX24"/>
<evidence type="ECO:0000313" key="2">
    <source>
        <dbReference type="EMBL" id="PNY81080.1"/>
    </source>
</evidence>
<dbReference type="EMBL" id="PPPD01000001">
    <property type="protein sequence ID" value="PNY81080.1"/>
    <property type="molecule type" value="Genomic_DNA"/>
</dbReference>
<proteinExistence type="predicted"/>
<sequence length="624" mass="66373">MGPLALRNLRVELTALRRQGVELSPNRSPFLKLEARTELDDLAAAPNAAARSALAATLGRPLLTFNDHGNAALSTWARRQRQRLTQAAQAPYRPAGPVAPAAQPERGAASGPAVPPPGSGQAIRSRAADGLVDWLAARLLPDVQAYVRTPSVRPQLLLYVGRPGSGRRETLERLLPQLGLKRVEVTAAPGLNELLAALEVNLAATLGEAPPLPESTELARVGPLLMRAGPLAIVLRDAERLSRESVRLIDFLMGLSHPLLVIALTTPAGQAGLEGLLGHHDQPGWLQVIHAPALTPESLDAASLVALPAAQAQHADIRFEAIRQTEGFLAAIRSELPTLSSARGRLSPNLKRTLRAEVAVALGDEVAALQTLALLPGPFTEATAQGTLHQAGNQPEGPSGLEHRPARGLIRRALQACILERVDSVLAVRMPEIQLRLPDSAPLLCFRSELQRAALAGSLDADVRQSLKRRLCVVPVTAQSAGPEVSLTPLTAALGVGGASQTHHLPGGYAVLAREDGWTVMRLGAAGHTVPRLELNFTPPAHASRWQLQLRLQRLDRGPEDSGIHVLHSPSAGQRPQVLSARPWSQPLEEGAWVQAAGDLSGRHLCLSVQASDVILHLGHPQFS</sequence>
<keyword evidence="3" id="KW-1185">Reference proteome</keyword>
<organism evidence="2 3">
    <name type="scientific">Deinococcus koreensis</name>
    <dbReference type="NCBI Taxonomy" id="2054903"/>
    <lineage>
        <taxon>Bacteria</taxon>
        <taxon>Thermotogati</taxon>
        <taxon>Deinococcota</taxon>
        <taxon>Deinococci</taxon>
        <taxon>Deinococcales</taxon>
        <taxon>Deinococcaceae</taxon>
        <taxon>Deinococcus</taxon>
    </lineage>
</organism>
<accession>A0A2K3UX24</accession>
<name>A0A2K3UX24_9DEIO</name>
<reference evidence="2 3" key="1">
    <citation type="submission" date="2018-01" db="EMBL/GenBank/DDBJ databases">
        <title>Deinococcus koreensis sp. nov., a radiation-resistant bacterium isolated from river water.</title>
        <authorList>
            <person name="Choi A."/>
        </authorList>
    </citation>
    <scope>NUCLEOTIDE SEQUENCE [LARGE SCALE GENOMIC DNA]</scope>
    <source>
        <strain evidence="2 3">SJW1-2</strain>
    </source>
</reference>
<protein>
    <submittedName>
        <fullName evidence="2">Uncharacterized protein</fullName>
    </submittedName>
</protein>
<gene>
    <name evidence="2" type="ORF">CVO96_06550</name>
</gene>